<dbReference type="PANTHER" id="PTHR12558:SF47">
    <property type="entry name" value="LIPOPOLYSACCHARIDE ASSEMBLY PROTEIN B"/>
    <property type="match status" value="1"/>
</dbReference>
<feature type="repeat" description="TPR" evidence="7">
    <location>
        <begin position="718"/>
        <end position="751"/>
    </location>
</feature>
<evidence type="ECO:0000256" key="2">
    <source>
        <dbReference type="ARBA" id="ARBA00005186"/>
    </source>
</evidence>
<dbReference type="Proteomes" id="UP000037931">
    <property type="component" value="Unassembled WGS sequence"/>
</dbReference>
<dbReference type="PRINTS" id="PR01441">
    <property type="entry name" value="CELLSNTHASEC"/>
</dbReference>
<evidence type="ECO:0000256" key="7">
    <source>
        <dbReference type="PROSITE-ProRule" id="PRU00339"/>
    </source>
</evidence>
<dbReference type="InterPro" id="IPR008410">
    <property type="entry name" value="BCSC_C"/>
</dbReference>
<dbReference type="UniPathway" id="UPA00694"/>
<dbReference type="SMART" id="SM00028">
    <property type="entry name" value="TPR"/>
    <property type="match status" value="12"/>
</dbReference>
<comment type="caution">
    <text evidence="11">The sequence shown here is derived from an EMBL/GenBank/DDBJ whole genome shotgun (WGS) entry which is preliminary data.</text>
</comment>
<dbReference type="Pfam" id="PF05420">
    <property type="entry name" value="BCSC_C"/>
    <property type="match status" value="1"/>
</dbReference>
<gene>
    <name evidence="11" type="ORF">PF66_00741</name>
</gene>
<dbReference type="SUPFAM" id="SSF48452">
    <property type="entry name" value="TPR-like"/>
    <property type="match status" value="3"/>
</dbReference>
<reference evidence="11 12" key="1">
    <citation type="journal article" date="2015" name="PLoS ONE">
        <title>Rice-Infecting Pseudomonas Genomes Are Highly Accessorized and Harbor Multiple Putative Virulence Mechanisms to Cause Sheath Brown Rot.</title>
        <authorList>
            <person name="Quibod I.L."/>
            <person name="Grande G."/>
            <person name="Oreiro E.G."/>
            <person name="Borja F.N."/>
            <person name="Dossa G.S."/>
            <person name="Mauleon R."/>
            <person name="Cruz C.V."/>
            <person name="Oliva R."/>
        </authorList>
    </citation>
    <scope>NUCLEOTIDE SEQUENCE [LARGE SCALE GENOMIC DNA]</scope>
    <source>
        <strain evidence="11 12">IRRI 6609</strain>
    </source>
</reference>
<dbReference type="Pfam" id="PF14559">
    <property type="entry name" value="TPR_19"/>
    <property type="match status" value="4"/>
</dbReference>
<dbReference type="PROSITE" id="PS50005">
    <property type="entry name" value="TPR"/>
    <property type="match status" value="1"/>
</dbReference>
<feature type="domain" description="Cellulose synthase operon C C-terminal" evidence="10">
    <location>
        <begin position="955"/>
        <end position="1286"/>
    </location>
</feature>
<keyword evidence="5 7" id="KW-0802">TPR repeat</keyword>
<evidence type="ECO:0000256" key="4">
    <source>
        <dbReference type="ARBA" id="ARBA00022737"/>
    </source>
</evidence>
<evidence type="ECO:0000256" key="3">
    <source>
        <dbReference type="ARBA" id="ARBA00022729"/>
    </source>
</evidence>
<comment type="function">
    <text evidence="1">Required for maximal bacterial cellulose synthesis.</text>
</comment>
<dbReference type="InterPro" id="IPR003921">
    <property type="entry name" value="Cell_synth_C"/>
</dbReference>
<keyword evidence="4" id="KW-0677">Repeat</keyword>
<keyword evidence="3 9" id="KW-0732">Signal</keyword>
<evidence type="ECO:0000256" key="5">
    <source>
        <dbReference type="ARBA" id="ARBA00022803"/>
    </source>
</evidence>
<dbReference type="Gene3D" id="1.25.40.10">
    <property type="entry name" value="Tetratricopeptide repeat domain"/>
    <property type="match status" value="5"/>
</dbReference>
<evidence type="ECO:0000313" key="12">
    <source>
        <dbReference type="Proteomes" id="UP000037931"/>
    </source>
</evidence>
<sequence length="1305" mass="141651" precursor="true">MRQQTLALAVCAALASGGGFAAESGSPQSLLIQQGYYWQSKEKPDRAAEAWTRLLNLDAEQPDALYGLGLIEVQRQRIANAQNYLARLQAIKPQPRLALQLEQDIALSPPEKKQLLEKARELSDAGERDQAVAVYRQLFEGRQPQGLIAREYYNTLGFSTGGWPEARVGLERLRRERPDDAILDLWLALHLARNPESRPEGIRALARLSHNPDIGGNADETWRFALVWLGPPSRDQVSLFEQYLQAHPDDSEIRALMNKGIAQGRTGSGWQRDPHVARGLKALDAGDLATAEQELQARLKDKPDDYDALGGMGILRQQQKRLGEAENYLVQATRTGAGAQWKSALEDVRYWILLDRANEAQRSGRQAQARELIEQAIARDSVEPAGPTALAGWYAQAGEFDAAEAGYRQVLARNPNYPDALSGLIGVLSRAGKSDEALQLIDRLSPAEQARLASSVRIRALRATQVAKLAERRGDLNGAQRAYKEALADDPKNPWIRFALARVYLRQGQAQVARDLIDELLKQQPDQPDALYTSTLLSAELGEWSKAQRTLSRIPAARRSADMNEMDLDIRLHVQTEMAVDVARRGQRQEAWGLLGRCEPLTRGKPERVAILASAYAEAGNPDQAISLMRDLLDKSAPSPDLQLLYAGVLLKADQDAEVSEILRQLQGKPMSETASKRYEDLVFLYRVKQADELRQKNDLVAAYDMLSPALQQRPNDSLAISSLARMYAASGNVDKARNLYEPLIKADPGNAKLQLGLADIAMQGRDYSLAERSVEKALALEPGVPQTLTASARIYREMGKTGEASRLLRKAIEIENGQRVDTYVAGVASGSAASSNPFVGLAGQRRQGTSLAEASLIPPPVDGSSSGLSAGDPQLIPEPVTRKAQAVPAASVGGRSTNPFSDPYSRDTYARDTAPSTGLSPAQVALNDILQDRTGYVVQGLTVRSNNSEKGLGKLTDVEAPFEASFPVGSNLASIALQVTPVYLYSGSPGTNGSPRFGTSGTALVGSQKDSGVGLAVAYRDKDNGFKADIGMSPIGFTYSTPIGGASLNRPFAANPNFSYGVSASRRVVTDSVTSFAGSRDPRTGEKWGGVTANGVRGELGYDNQKFGAYGYGSAHRLMGNNVDDNNRFELGSGVYWYLRNTPGSILTLGLSGSALSYSENQDFYTYGHGGYFSPQTFFALGVPVSWSQRTERFTYRIKSSIGVQHIGQDSADVFPGHSEYQANATAVGLGRYSGENKTGIGYSLNAAGEYKFGSNFFLGGTLGVDNASDYRQVAGGVYLRYTFEDMNGPMDLPVSPFGSPYSN</sequence>
<proteinExistence type="predicted"/>
<dbReference type="GO" id="GO:0030244">
    <property type="term" value="P:cellulose biosynthetic process"/>
    <property type="evidence" value="ECO:0007669"/>
    <property type="project" value="UniProtKB-KW"/>
</dbReference>
<evidence type="ECO:0000313" key="11">
    <source>
        <dbReference type="EMBL" id="KPA92998.1"/>
    </source>
</evidence>
<evidence type="ECO:0000256" key="6">
    <source>
        <dbReference type="ARBA" id="ARBA00022916"/>
    </source>
</evidence>
<dbReference type="InterPro" id="IPR011990">
    <property type="entry name" value="TPR-like_helical_dom_sf"/>
</dbReference>
<evidence type="ECO:0000256" key="1">
    <source>
        <dbReference type="ARBA" id="ARBA00003476"/>
    </source>
</evidence>
<accession>A0A0N0VKM1</accession>
<feature type="region of interest" description="Disordered" evidence="8">
    <location>
        <begin position="888"/>
        <end position="918"/>
    </location>
</feature>
<evidence type="ECO:0000259" key="10">
    <source>
        <dbReference type="Pfam" id="PF05420"/>
    </source>
</evidence>
<dbReference type="GO" id="GO:0019867">
    <property type="term" value="C:outer membrane"/>
    <property type="evidence" value="ECO:0007669"/>
    <property type="project" value="InterPro"/>
</dbReference>
<dbReference type="EMBL" id="JSYZ01000002">
    <property type="protein sequence ID" value="KPA92998.1"/>
    <property type="molecule type" value="Genomic_DNA"/>
</dbReference>
<evidence type="ECO:0000256" key="9">
    <source>
        <dbReference type="SAM" id="SignalP"/>
    </source>
</evidence>
<keyword evidence="12" id="KW-1185">Reference proteome</keyword>
<dbReference type="InterPro" id="IPR019734">
    <property type="entry name" value="TPR_rpt"/>
</dbReference>
<name>A0A0N0VKM1_9PSED</name>
<dbReference type="STRING" id="50340.PF66_00741"/>
<dbReference type="Pfam" id="PF13432">
    <property type="entry name" value="TPR_16"/>
    <property type="match status" value="1"/>
</dbReference>
<feature type="signal peptide" evidence="9">
    <location>
        <begin position="1"/>
        <end position="21"/>
    </location>
</feature>
<dbReference type="RefSeq" id="WP_054061912.1">
    <property type="nucleotide sequence ID" value="NZ_JSYZ01000002.1"/>
</dbReference>
<comment type="pathway">
    <text evidence="2">Glycan metabolism; bacterial cellulose biosynthesis.</text>
</comment>
<dbReference type="GO" id="GO:0006011">
    <property type="term" value="P:UDP-alpha-D-glucose metabolic process"/>
    <property type="evidence" value="ECO:0007669"/>
    <property type="project" value="InterPro"/>
</dbReference>
<organism evidence="11 12">
    <name type="scientific">Pseudomonas asplenii</name>
    <dbReference type="NCBI Taxonomy" id="53407"/>
    <lineage>
        <taxon>Bacteria</taxon>
        <taxon>Pseudomonadati</taxon>
        <taxon>Pseudomonadota</taxon>
        <taxon>Gammaproteobacteria</taxon>
        <taxon>Pseudomonadales</taxon>
        <taxon>Pseudomonadaceae</taxon>
        <taxon>Pseudomonas</taxon>
    </lineage>
</organism>
<dbReference type="PANTHER" id="PTHR12558">
    <property type="entry name" value="CELL DIVISION CYCLE 16,23,27"/>
    <property type="match status" value="1"/>
</dbReference>
<feature type="chain" id="PRO_5005861076" evidence="9">
    <location>
        <begin position="22"/>
        <end position="1305"/>
    </location>
</feature>
<keyword evidence="6" id="KW-0135">Cellulose biosynthesis</keyword>
<evidence type="ECO:0000256" key="8">
    <source>
        <dbReference type="SAM" id="MobiDB-lite"/>
    </source>
</evidence>
<protein>
    <submittedName>
        <fullName evidence="11">Tfp pilus assembly protein PilF</fullName>
    </submittedName>
</protein>
<dbReference type="Pfam" id="PF13181">
    <property type="entry name" value="TPR_8"/>
    <property type="match status" value="1"/>
</dbReference>
<dbReference type="OrthoDB" id="174989at2"/>
<dbReference type="PATRIC" id="fig|50340.43.peg.2746"/>